<dbReference type="InterPro" id="IPR016181">
    <property type="entry name" value="Acyl_CoA_acyltransferase"/>
</dbReference>
<evidence type="ECO:0000313" key="3">
    <source>
        <dbReference type="Proteomes" id="UP000256257"/>
    </source>
</evidence>
<sequence>MISLQFFQPQDFPGVNYMLNNDQKRFTATAGQALENIKKRETQNAFPVTIMEGDRPAGFFVLDFGSDKLELTDNENAVLIRSLSVNPAMQRKGIGKAAMMQVDVFVRENFIHCDEIVLAVNQKNESAYHIYLQAGYSYEGKTRLGRSGPQYLMTKKL</sequence>
<dbReference type="PROSITE" id="PS51186">
    <property type="entry name" value="GNAT"/>
    <property type="match status" value="1"/>
</dbReference>
<dbReference type="Proteomes" id="UP000256257">
    <property type="component" value="Unassembled WGS sequence"/>
</dbReference>
<evidence type="ECO:0000259" key="1">
    <source>
        <dbReference type="PROSITE" id="PS51186"/>
    </source>
</evidence>
<accession>A0A3D9B495</accession>
<dbReference type="Pfam" id="PF00583">
    <property type="entry name" value="Acetyltransf_1"/>
    <property type="match status" value="1"/>
</dbReference>
<feature type="domain" description="N-acetyltransferase" evidence="1">
    <location>
        <begin position="2"/>
        <end position="157"/>
    </location>
</feature>
<name>A0A3D9B495_9FLAO</name>
<dbReference type="AlphaFoldDB" id="A0A3D9B495"/>
<dbReference type="SUPFAM" id="SSF55729">
    <property type="entry name" value="Acyl-CoA N-acyltransferases (Nat)"/>
    <property type="match status" value="1"/>
</dbReference>
<dbReference type="GO" id="GO:0016747">
    <property type="term" value="F:acyltransferase activity, transferring groups other than amino-acyl groups"/>
    <property type="evidence" value="ECO:0007669"/>
    <property type="project" value="InterPro"/>
</dbReference>
<gene>
    <name evidence="2" type="ORF">DRF67_06590</name>
</gene>
<reference evidence="2 3" key="1">
    <citation type="submission" date="2018-06" db="EMBL/GenBank/DDBJ databases">
        <title>Novel Chryseobacterium species.</title>
        <authorList>
            <person name="Newman J."/>
            <person name="Hugo C."/>
            <person name="Oosthuizen L."/>
            <person name="Charimba G."/>
        </authorList>
    </citation>
    <scope>NUCLEOTIDE SEQUENCE [LARGE SCALE GENOMIC DNA]</scope>
    <source>
        <strain evidence="2 3">7_F195</strain>
    </source>
</reference>
<keyword evidence="3" id="KW-1185">Reference proteome</keyword>
<organism evidence="2 3">
    <name type="scientific">Chryseobacterium pennipullorum</name>
    <dbReference type="NCBI Taxonomy" id="2258963"/>
    <lineage>
        <taxon>Bacteria</taxon>
        <taxon>Pseudomonadati</taxon>
        <taxon>Bacteroidota</taxon>
        <taxon>Flavobacteriia</taxon>
        <taxon>Flavobacteriales</taxon>
        <taxon>Weeksellaceae</taxon>
        <taxon>Chryseobacterium group</taxon>
        <taxon>Chryseobacterium</taxon>
    </lineage>
</organism>
<comment type="caution">
    <text evidence="2">The sequence shown here is derived from an EMBL/GenBank/DDBJ whole genome shotgun (WGS) entry which is preliminary data.</text>
</comment>
<dbReference type="InterPro" id="IPR000182">
    <property type="entry name" value="GNAT_dom"/>
</dbReference>
<keyword evidence="2" id="KW-0808">Transferase</keyword>
<dbReference type="Gene3D" id="3.40.630.30">
    <property type="match status" value="1"/>
</dbReference>
<proteinExistence type="predicted"/>
<protein>
    <submittedName>
        <fullName evidence="2">GNAT family N-acetyltransferase</fullName>
    </submittedName>
</protein>
<dbReference type="CDD" id="cd04301">
    <property type="entry name" value="NAT_SF"/>
    <property type="match status" value="1"/>
</dbReference>
<dbReference type="OrthoDB" id="66776at2"/>
<dbReference type="EMBL" id="QNVV01000004">
    <property type="protein sequence ID" value="REC48491.1"/>
    <property type="molecule type" value="Genomic_DNA"/>
</dbReference>
<evidence type="ECO:0000313" key="2">
    <source>
        <dbReference type="EMBL" id="REC48491.1"/>
    </source>
</evidence>